<dbReference type="GO" id="GO:0035598">
    <property type="term" value="F:tRNA (N(6)-L-threonylcarbamoyladenosine(37)-C(2))-methylthiotransferase activity"/>
    <property type="evidence" value="ECO:0007669"/>
    <property type="project" value="TreeGrafter"/>
</dbReference>
<evidence type="ECO:0000313" key="4">
    <source>
        <dbReference type="EMBL" id="PIA24671.1"/>
    </source>
</evidence>
<feature type="domain" description="TRAM" evidence="3">
    <location>
        <begin position="68"/>
        <end position="130"/>
    </location>
</feature>
<dbReference type="OrthoDB" id="1730074at2759"/>
<evidence type="ECO:0000313" key="5">
    <source>
        <dbReference type="Proteomes" id="UP000230069"/>
    </source>
</evidence>
<dbReference type="PANTHER" id="PTHR11918:SF45">
    <property type="entry name" value="THREONYLCARBAMOYLADENOSINE TRNA METHYLTHIOTRANSFERASE"/>
    <property type="match status" value="1"/>
</dbReference>
<keyword evidence="5" id="KW-1185">Reference proteome</keyword>
<evidence type="ECO:0000256" key="1">
    <source>
        <dbReference type="ARBA" id="ARBA00022679"/>
    </source>
</evidence>
<proteinExistence type="predicted"/>
<dbReference type="STRING" id="218851.A0A2G5C093"/>
<dbReference type="EMBL" id="KZ305673">
    <property type="protein sequence ID" value="PIA24671.1"/>
    <property type="molecule type" value="Genomic_DNA"/>
</dbReference>
<sequence length="270" mass="30807">MCFSGETDEDFAETVDLIKEYKFPHVHISQFYPRPGTPAARMKKVPSNIVKKRSRELTTVFESFTPYEGMEGQVERIWITEYATDGVHLVGHTKGYMQVLVVAPETMLGTSTEVKITSVGRWSVFGEVIETEHFIKEVNFKDKESNPEIHLPCSDLNETCQCSRQSDPCALQCCGDQSVVQEITISRDKDIRNLNGQKLIGWFLKKRKGQEKERKESENELKSKWKHGKATRNTVKFGIIDWILLGGMLVSLLTIVLLLLPLGHQIYLSR</sequence>
<protein>
    <recommendedName>
        <fullName evidence="3">TRAM domain-containing protein</fullName>
    </recommendedName>
</protein>
<feature type="transmembrane region" description="Helical" evidence="2">
    <location>
        <begin position="242"/>
        <end position="262"/>
    </location>
</feature>
<dbReference type="GO" id="GO:0005783">
    <property type="term" value="C:endoplasmic reticulum"/>
    <property type="evidence" value="ECO:0007669"/>
    <property type="project" value="TreeGrafter"/>
</dbReference>
<keyword evidence="1" id="KW-0808">Transferase</keyword>
<dbReference type="InParanoid" id="A0A2G5C093"/>
<dbReference type="PROSITE" id="PS50926">
    <property type="entry name" value="TRAM"/>
    <property type="match status" value="1"/>
</dbReference>
<dbReference type="Gene3D" id="3.30.750.200">
    <property type="match status" value="1"/>
</dbReference>
<keyword evidence="2" id="KW-0812">Transmembrane</keyword>
<accession>A0A2G5C093</accession>
<dbReference type="InterPro" id="IPR002792">
    <property type="entry name" value="TRAM_dom"/>
</dbReference>
<reference evidence="4 5" key="1">
    <citation type="submission" date="2017-09" db="EMBL/GenBank/DDBJ databases">
        <title>WGS assembly of Aquilegia coerulea Goldsmith.</title>
        <authorList>
            <person name="Hodges S."/>
            <person name="Kramer E."/>
            <person name="Nordborg M."/>
            <person name="Tomkins J."/>
            <person name="Borevitz J."/>
            <person name="Derieg N."/>
            <person name="Yan J."/>
            <person name="Mihaltcheva S."/>
            <person name="Hayes R.D."/>
            <person name="Rokhsar D."/>
        </authorList>
    </citation>
    <scope>NUCLEOTIDE SEQUENCE [LARGE SCALE GENOMIC DNA]</scope>
    <source>
        <strain evidence="5">cv. Goldsmith</strain>
    </source>
</reference>
<name>A0A2G5C093_AQUCA</name>
<keyword evidence="2" id="KW-1133">Transmembrane helix</keyword>
<evidence type="ECO:0000259" key="3">
    <source>
        <dbReference type="PROSITE" id="PS50926"/>
    </source>
</evidence>
<gene>
    <name evidence="4" type="ORF">AQUCO_136900001v1</name>
</gene>
<organism evidence="4 5">
    <name type="scientific">Aquilegia coerulea</name>
    <name type="common">Rocky mountain columbine</name>
    <dbReference type="NCBI Taxonomy" id="218851"/>
    <lineage>
        <taxon>Eukaryota</taxon>
        <taxon>Viridiplantae</taxon>
        <taxon>Streptophyta</taxon>
        <taxon>Embryophyta</taxon>
        <taxon>Tracheophyta</taxon>
        <taxon>Spermatophyta</taxon>
        <taxon>Magnoliopsida</taxon>
        <taxon>Ranunculales</taxon>
        <taxon>Ranunculaceae</taxon>
        <taxon>Thalictroideae</taxon>
        <taxon>Aquilegia</taxon>
    </lineage>
</organism>
<evidence type="ECO:0000256" key="2">
    <source>
        <dbReference type="SAM" id="Phobius"/>
    </source>
</evidence>
<dbReference type="InterPro" id="IPR058240">
    <property type="entry name" value="rSAM_sf"/>
</dbReference>
<dbReference type="AlphaFoldDB" id="A0A2G5C093"/>
<keyword evidence="2" id="KW-0472">Membrane</keyword>
<dbReference type="Proteomes" id="UP000230069">
    <property type="component" value="Unassembled WGS sequence"/>
</dbReference>
<dbReference type="PANTHER" id="PTHR11918">
    <property type="entry name" value="RADICAL SAM PROTEINS"/>
    <property type="match status" value="1"/>
</dbReference>
<dbReference type="SUPFAM" id="SSF102114">
    <property type="entry name" value="Radical SAM enzymes"/>
    <property type="match status" value="1"/>
</dbReference>